<keyword evidence="5" id="KW-1185">Reference proteome</keyword>
<organism evidence="4 5">
    <name type="scientific">Papiliotrema laurentii</name>
    <name type="common">Cryptococcus laurentii</name>
    <dbReference type="NCBI Taxonomy" id="5418"/>
    <lineage>
        <taxon>Eukaryota</taxon>
        <taxon>Fungi</taxon>
        <taxon>Dikarya</taxon>
        <taxon>Basidiomycota</taxon>
        <taxon>Agaricomycotina</taxon>
        <taxon>Tremellomycetes</taxon>
        <taxon>Tremellales</taxon>
        <taxon>Rhynchogastremaceae</taxon>
        <taxon>Papiliotrema</taxon>
    </lineage>
</organism>
<dbReference type="InterPro" id="IPR057567">
    <property type="entry name" value="TPR_TTI1_C"/>
</dbReference>
<dbReference type="PIRSF" id="PIRSF005250">
    <property type="entry name" value="UCP005250"/>
    <property type="match status" value="1"/>
</dbReference>
<evidence type="ECO:0000313" key="4">
    <source>
        <dbReference type="EMBL" id="KAK1924737.1"/>
    </source>
</evidence>
<evidence type="ECO:0000259" key="3">
    <source>
        <dbReference type="Pfam" id="PF24181"/>
    </source>
</evidence>
<evidence type="ECO:0000259" key="2">
    <source>
        <dbReference type="Pfam" id="PF24173"/>
    </source>
</evidence>
<dbReference type="InterPro" id="IPR057566">
    <property type="entry name" value="TPR_TTI1_N"/>
</dbReference>
<dbReference type="Pfam" id="PF24173">
    <property type="entry name" value="TPR_TTI1_N"/>
    <property type="match status" value="1"/>
</dbReference>
<feature type="domain" description="TTI1 N-terminal TPR" evidence="2">
    <location>
        <begin position="45"/>
        <end position="417"/>
    </location>
</feature>
<dbReference type="InterPro" id="IPR049362">
    <property type="entry name" value="TTI1_rpt"/>
</dbReference>
<accession>A0AAD9FR93</accession>
<dbReference type="Gene3D" id="1.25.10.10">
    <property type="entry name" value="Leucine-rich Repeat Variant"/>
    <property type="match status" value="1"/>
</dbReference>
<dbReference type="SUPFAM" id="SSF48371">
    <property type="entry name" value="ARM repeat"/>
    <property type="match status" value="1"/>
</dbReference>
<dbReference type="InterPro" id="IPR011989">
    <property type="entry name" value="ARM-like"/>
</dbReference>
<dbReference type="Pfam" id="PF24181">
    <property type="entry name" value="TPR_TTI1_C"/>
    <property type="match status" value="1"/>
</dbReference>
<feature type="domain" description="TTI1 C-terminal TPR" evidence="3">
    <location>
        <begin position="860"/>
        <end position="1155"/>
    </location>
</feature>
<dbReference type="GO" id="GO:0005737">
    <property type="term" value="C:cytoplasm"/>
    <property type="evidence" value="ECO:0007669"/>
    <property type="project" value="TreeGrafter"/>
</dbReference>
<dbReference type="EMBL" id="JAODAN010000004">
    <property type="protein sequence ID" value="KAK1924737.1"/>
    <property type="molecule type" value="Genomic_DNA"/>
</dbReference>
<dbReference type="Pfam" id="PF21547">
    <property type="entry name" value="TTI1"/>
    <property type="match status" value="1"/>
</dbReference>
<feature type="region of interest" description="Disordered" evidence="1">
    <location>
        <begin position="926"/>
        <end position="961"/>
    </location>
</feature>
<dbReference type="InterPro" id="IPR016024">
    <property type="entry name" value="ARM-type_fold"/>
</dbReference>
<evidence type="ECO:0000313" key="5">
    <source>
        <dbReference type="Proteomes" id="UP001182556"/>
    </source>
</evidence>
<evidence type="ECO:0000256" key="1">
    <source>
        <dbReference type="SAM" id="MobiDB-lite"/>
    </source>
</evidence>
<comment type="caution">
    <text evidence="4">The sequence shown here is derived from an EMBL/GenBank/DDBJ whole genome shotgun (WGS) entry which is preliminary data.</text>
</comment>
<reference evidence="4" key="1">
    <citation type="submission" date="2023-02" db="EMBL/GenBank/DDBJ databases">
        <title>Identification and recombinant expression of a fungal hydrolase from Papiliotrema laurentii that hydrolyzes apple cutin and clears colloidal polyester polyurethane.</title>
        <authorList>
            <consortium name="DOE Joint Genome Institute"/>
            <person name="Roman V.A."/>
            <person name="Bojanowski C."/>
            <person name="Crable B.R."/>
            <person name="Wagner D.N."/>
            <person name="Hung C.S."/>
            <person name="Nadeau L.J."/>
            <person name="Schratz L."/>
            <person name="Haridas S."/>
            <person name="Pangilinan J."/>
            <person name="Lipzen A."/>
            <person name="Na H."/>
            <person name="Yan M."/>
            <person name="Ng V."/>
            <person name="Grigoriev I.V."/>
            <person name="Spatafora J.W."/>
            <person name="Barlow D."/>
            <person name="Biffinger J."/>
            <person name="Kelley-Loughnane N."/>
            <person name="Varaljay V.A."/>
            <person name="Crookes-Goodson W.J."/>
        </authorList>
    </citation>
    <scope>NUCLEOTIDE SEQUENCE</scope>
    <source>
        <strain evidence="4">5307AH</strain>
    </source>
</reference>
<dbReference type="InterPro" id="IPR016441">
    <property type="entry name" value="Tti1"/>
</dbReference>
<dbReference type="PANTHER" id="PTHR18460:SF3">
    <property type="entry name" value="TELO2-INTERACTING PROTEIN 1 HOMOLOG"/>
    <property type="match status" value="1"/>
</dbReference>
<feature type="region of interest" description="Disordered" evidence="1">
    <location>
        <begin position="1"/>
        <end position="32"/>
    </location>
</feature>
<protein>
    <submittedName>
        <fullName evidence="4">Armadillo-type protein</fullName>
    </submittedName>
</protein>
<proteinExistence type="predicted"/>
<dbReference type="AlphaFoldDB" id="A0AAD9FR93"/>
<feature type="compositionally biased region" description="Basic and acidic residues" evidence="1">
    <location>
        <begin position="926"/>
        <end position="940"/>
    </location>
</feature>
<dbReference type="PANTHER" id="PTHR18460">
    <property type="entry name" value="TEL2 INTERACTING PROTEIN 1 TTI1 FAMILY MEMBER"/>
    <property type="match status" value="1"/>
</dbReference>
<gene>
    <name evidence="4" type="ORF">DB88DRAFT_462707</name>
</gene>
<dbReference type="InterPro" id="IPR052587">
    <property type="entry name" value="TELO2-interacting_protein_1"/>
</dbReference>
<feature type="region of interest" description="Disordered" evidence="1">
    <location>
        <begin position="321"/>
        <end position="345"/>
    </location>
</feature>
<dbReference type="Proteomes" id="UP001182556">
    <property type="component" value="Unassembled WGS sequence"/>
</dbReference>
<sequence>MSRAGQAYERNDTFNTSHPSASTPPPGRFNPAFASQADRVKMEVFARVKPTCVSLMEMVPRPPTPNSPHAGLIDDILQKISSVPPSSLTVGLIQYLLQPVIQILRYHDPLALPDIFLESTFRFLTYIVNAWKAQERGIDIGSWEQLWRFTTASIAPRVVDAGKGKVKAVGQEVQLQAVNLLTALLGVGESHPRPEMLEKVSSASSPLISTLLQTITLLIEMVAPHPPHNQLQLASLRLLRTLVTTYLHGKHAILASVLPGTISSISKMLGAAAQTLKGDVAAQSAGFIEDIVTSTLRDADLVRIGVLRSGFDHLGQMAEEWDERGKEHEPAGTQEETLPDGRRNPFPPLTRSYLEFTSTQLLATLRPILSLLTTHASHVARQAASSLSFSLIDQCQQSLSQLVPHALSTLLLLSRDDFDLVRDHAQDELRRLVQTESTATLLDATLIDLLGEAVNSLRRLVVSHQERKVEISARLLVAIADVTSVRADHNPIAALLGSRGKVERWGWALLDCLEFGRPAGWSTVGSNTAKAAEKGWTGGLLTSSMPLLLEGEGAGGAAYSELPLRYVESETTVKAIRNVLTSLGAAGGEAALHAVEHFVHFAQANRTRDTSKAVSALWVAQLLLDGIAQGQENGPEGRTSKSTRKLAKEMTRIIVSIEEEEEEEDFEQSEQYQPMDVDDDTSLVPVERQRGLDVVTTLLDRPSRPGTRAAHETKRLQQQAQKAMLSAVALSTLSVTSRILSSSFRPLLLTVLYTLLSHLASPDNLVATYAETTLGHVAYNTGYASVQNLLLDNVDYVINVVSQRLNPSRLSPTAPLVLIAMIRMTRSEIVPMVHDIVDEIFDALDDFHGYEVLASGLLAVLVTLVDVMADDVAVQDPSPARLEKLQELDRLGRPPNPEVDFARFKAWWEERKVRREEEVTRILERAPEHAWGKDTTAKEGDEPDAEAPNPHDDAEPPATRSEEITKQILDKSLNFLSHRSPFLRAKILSLISRAIPVLAAGNREGDLLPLIDRSWGIILLRLDDPLPYVVTEAAEVIVNLCRHVGDFMSRKILQQAWPKLQKILKAQKSLDEKSALARRGAVGTSTQWSVSHRLHLAIVEIATFVASQVPVDEGVLWDMMVVFRPFIDQRAHEEIQEKAMVLYEALAVRDGDALWVVLNASLGRQGGVWEYLREDGLEIAANAERLLGGL</sequence>
<name>A0AAD9FR93_PAPLA</name>
<feature type="compositionally biased region" description="Basic and acidic residues" evidence="1">
    <location>
        <begin position="949"/>
        <end position="961"/>
    </location>
</feature>